<dbReference type="Proteomes" id="UP000694556">
    <property type="component" value="Chromosome Z"/>
</dbReference>
<sequence length="674" mass="77012">MAEKCECIASVYGYDLGCRFVNFRPLGFGANGLVLSALDSRSCRKVAVKKIAISDARSLKHAFREVKIIRRLEHDNIVKVYEVLGPKGSSLRGDFFKFNVVYIVQEYMETDLARLLEQGKLAEEHAKLFMYQLLRGLKYIHSANVLHRDLKPANIFISTEDLVLKIGDFGLARIVDQHYSHKGYLSEGLVTKWYRSPRLLLSPNDYTKAIDMWAAGCILAEMLTGRMLFAGGSPSVYFIFFPLFFPPCSRVWSHGKLCFGERFGCGLSLLWERRNRRGNKRIETPNVPKSAKKTRVGAGIAAQKFSASFPPGFWAPQLPNFLSLPRSGGHELEQMQLILETIPVVHEEDKEELLKVMPSFISSTWEVRKPLRQLLPEVDSQAIDFLEKILTFNPMDRLTAEMGLQHPYMSPYSCPEDEPVSQQPFRIEDEIDDILLMEANQSQMANWDRYHVSLSSDLDWRHDKYHEMDEVQRDPRAGSGSIAEEAQVDPRKYSQSSSERFLELSHSSMDRVFDAECGKSCDYKVGSPSYLDKLLWRDNKPHHYSEPKLILDLSHWKRAAIAPESELSLEEEPSNLFLEIAQWVKSTQVGLECPATLPELREPSPPPHLRQESEEVSAETDPEFNLDVFISRALKLCTKPEDLPDNKLSDINGACISEHPSEMVQSEVYQKERW</sequence>
<dbReference type="Ensembl" id="ENSCMMT00000016683.1">
    <property type="protein sequence ID" value="ENSCMMP00000015164.1"/>
    <property type="gene ID" value="ENSCMMG00000009650.1"/>
</dbReference>
<keyword evidence="14" id="KW-0131">Cell cycle</keyword>
<keyword evidence="8" id="KW-0597">Phosphoprotein</keyword>
<keyword evidence="11" id="KW-0418">Kinase</keyword>
<dbReference type="Gene3D" id="3.30.200.20">
    <property type="entry name" value="Phosphorylase Kinase, domain 1"/>
    <property type="match status" value="1"/>
</dbReference>
<dbReference type="InterPro" id="IPR008350">
    <property type="entry name" value="MAPK_ERK3/4"/>
</dbReference>
<evidence type="ECO:0000313" key="23">
    <source>
        <dbReference type="Proteomes" id="UP000694556"/>
    </source>
</evidence>
<dbReference type="InterPro" id="IPR017441">
    <property type="entry name" value="Protein_kinase_ATP_BS"/>
</dbReference>
<evidence type="ECO:0000256" key="11">
    <source>
        <dbReference type="ARBA" id="ARBA00022777"/>
    </source>
</evidence>
<keyword evidence="6" id="KW-0963">Cytoplasm</keyword>
<evidence type="ECO:0000313" key="22">
    <source>
        <dbReference type="Ensembl" id="ENSCMMP00000015164.1"/>
    </source>
</evidence>
<keyword evidence="12 19" id="KW-0067">ATP-binding</keyword>
<dbReference type="InterPro" id="IPR008271">
    <property type="entry name" value="Ser/Thr_kinase_AS"/>
</dbReference>
<dbReference type="PRINTS" id="PR01771">
    <property type="entry name" value="ERK3ERK4MAPK"/>
</dbReference>
<organism evidence="22 23">
    <name type="scientific">Cairina moschata</name>
    <name type="common">Muscovy duck</name>
    <dbReference type="NCBI Taxonomy" id="8855"/>
    <lineage>
        <taxon>Eukaryota</taxon>
        <taxon>Metazoa</taxon>
        <taxon>Chordata</taxon>
        <taxon>Craniata</taxon>
        <taxon>Vertebrata</taxon>
        <taxon>Euteleostomi</taxon>
        <taxon>Archelosauria</taxon>
        <taxon>Archosauria</taxon>
        <taxon>Dinosauria</taxon>
        <taxon>Saurischia</taxon>
        <taxon>Theropoda</taxon>
        <taxon>Coelurosauria</taxon>
        <taxon>Aves</taxon>
        <taxon>Neognathae</taxon>
        <taxon>Galloanserae</taxon>
        <taxon>Anseriformes</taxon>
        <taxon>Anatidae</taxon>
        <taxon>Anatinae</taxon>
        <taxon>Cairina</taxon>
    </lineage>
</organism>
<dbReference type="GO" id="GO:0004707">
    <property type="term" value="F:MAP kinase activity"/>
    <property type="evidence" value="ECO:0007669"/>
    <property type="project" value="UniProtKB-EC"/>
</dbReference>
<evidence type="ECO:0000256" key="8">
    <source>
        <dbReference type="ARBA" id="ARBA00022553"/>
    </source>
</evidence>
<feature type="region of interest" description="Disordered" evidence="20">
    <location>
        <begin position="598"/>
        <end position="618"/>
    </location>
</feature>
<evidence type="ECO:0000256" key="19">
    <source>
        <dbReference type="PROSITE-ProRule" id="PRU10141"/>
    </source>
</evidence>
<dbReference type="PROSITE" id="PS00107">
    <property type="entry name" value="PROTEIN_KINASE_ATP"/>
    <property type="match status" value="1"/>
</dbReference>
<dbReference type="PANTHER" id="PTHR24055">
    <property type="entry name" value="MITOGEN-ACTIVATED PROTEIN KINASE"/>
    <property type="match status" value="1"/>
</dbReference>
<dbReference type="FunFam" id="3.30.200.20:FF:000281">
    <property type="entry name" value="Mitogen-activated protein kinase 4"/>
    <property type="match status" value="1"/>
</dbReference>
<evidence type="ECO:0000256" key="6">
    <source>
        <dbReference type="ARBA" id="ARBA00022490"/>
    </source>
</evidence>
<reference evidence="22" key="2">
    <citation type="submission" date="2025-08" db="UniProtKB">
        <authorList>
            <consortium name="Ensembl"/>
        </authorList>
    </citation>
    <scope>IDENTIFICATION</scope>
</reference>
<reference evidence="22" key="1">
    <citation type="submission" date="2018-09" db="EMBL/GenBank/DDBJ databases">
        <title>Common duck and Muscovy duck high density SNP chip.</title>
        <authorList>
            <person name="Vignal A."/>
            <person name="Thebault N."/>
            <person name="Warren W.C."/>
        </authorList>
    </citation>
    <scope>NUCLEOTIDE SEQUENCE [LARGE SCALE GENOMIC DNA]</scope>
</reference>
<dbReference type="InterPro" id="IPR050117">
    <property type="entry name" value="MAPK"/>
</dbReference>
<evidence type="ECO:0000256" key="1">
    <source>
        <dbReference type="ARBA" id="ARBA00001946"/>
    </source>
</evidence>
<comment type="similarity">
    <text evidence="4">Belongs to the protein kinase superfamily. CMGC Ser/Thr protein kinase family. MAP kinase subfamily.</text>
</comment>
<feature type="region of interest" description="Disordered" evidence="20">
    <location>
        <begin position="471"/>
        <end position="495"/>
    </location>
</feature>
<dbReference type="GO" id="GO:0005524">
    <property type="term" value="F:ATP binding"/>
    <property type="evidence" value="ECO:0007669"/>
    <property type="project" value="UniProtKB-UniRule"/>
</dbReference>
<evidence type="ECO:0000256" key="4">
    <source>
        <dbReference type="ARBA" id="ARBA00008832"/>
    </source>
</evidence>
<comment type="subcellular location">
    <subcellularLocation>
        <location evidence="3">Cytoplasm</location>
    </subcellularLocation>
    <subcellularLocation>
        <location evidence="2">Nucleus</location>
    </subcellularLocation>
</comment>
<dbReference type="InterPro" id="IPR011009">
    <property type="entry name" value="Kinase-like_dom_sf"/>
</dbReference>
<dbReference type="SUPFAM" id="SSF56112">
    <property type="entry name" value="Protein kinase-like (PK-like)"/>
    <property type="match status" value="1"/>
</dbReference>
<evidence type="ECO:0000256" key="15">
    <source>
        <dbReference type="ARBA" id="ARBA00047592"/>
    </source>
</evidence>
<dbReference type="PROSITE" id="PS00108">
    <property type="entry name" value="PROTEIN_KINASE_ST"/>
    <property type="match status" value="1"/>
</dbReference>
<evidence type="ECO:0000256" key="14">
    <source>
        <dbReference type="ARBA" id="ARBA00023306"/>
    </source>
</evidence>
<evidence type="ECO:0000256" key="2">
    <source>
        <dbReference type="ARBA" id="ARBA00004123"/>
    </source>
</evidence>
<comment type="catalytic activity">
    <reaction evidence="16">
        <text>L-seryl-[protein] + ATP = O-phospho-L-seryl-[protein] + ADP + H(+)</text>
        <dbReference type="Rhea" id="RHEA:17989"/>
        <dbReference type="Rhea" id="RHEA-COMP:9863"/>
        <dbReference type="Rhea" id="RHEA-COMP:11604"/>
        <dbReference type="ChEBI" id="CHEBI:15378"/>
        <dbReference type="ChEBI" id="CHEBI:29999"/>
        <dbReference type="ChEBI" id="CHEBI:30616"/>
        <dbReference type="ChEBI" id="CHEBI:83421"/>
        <dbReference type="ChEBI" id="CHEBI:456216"/>
        <dbReference type="EC" id="2.7.11.24"/>
    </reaction>
</comment>
<evidence type="ECO:0000256" key="16">
    <source>
        <dbReference type="ARBA" id="ARBA00048312"/>
    </source>
</evidence>
<keyword evidence="13" id="KW-0539">Nucleus</keyword>
<evidence type="ECO:0000256" key="17">
    <source>
        <dbReference type="ARBA" id="ARBA00071825"/>
    </source>
</evidence>
<comment type="catalytic activity">
    <reaction evidence="15">
        <text>L-threonyl-[protein] + ATP = O-phospho-L-threonyl-[protein] + ADP + H(+)</text>
        <dbReference type="Rhea" id="RHEA:46608"/>
        <dbReference type="Rhea" id="RHEA-COMP:11060"/>
        <dbReference type="Rhea" id="RHEA-COMP:11605"/>
        <dbReference type="ChEBI" id="CHEBI:15378"/>
        <dbReference type="ChEBI" id="CHEBI:30013"/>
        <dbReference type="ChEBI" id="CHEBI:30616"/>
        <dbReference type="ChEBI" id="CHEBI:61977"/>
        <dbReference type="ChEBI" id="CHEBI:456216"/>
        <dbReference type="EC" id="2.7.11.24"/>
    </reaction>
</comment>
<keyword evidence="10 19" id="KW-0547">Nucleotide-binding</keyword>
<dbReference type="PROSITE" id="PS50011">
    <property type="entry name" value="PROTEIN_KINASE_DOM"/>
    <property type="match status" value="1"/>
</dbReference>
<dbReference type="InterPro" id="IPR000719">
    <property type="entry name" value="Prot_kinase_dom"/>
</dbReference>
<dbReference type="FunFam" id="1.10.510.10:FF:000136">
    <property type="entry name" value="mitogen-activated protein kinase 6"/>
    <property type="match status" value="1"/>
</dbReference>
<comment type="cofactor">
    <cofactor evidence="1">
        <name>Mg(2+)</name>
        <dbReference type="ChEBI" id="CHEBI:18420"/>
    </cofactor>
</comment>
<feature type="binding site" evidence="19">
    <location>
        <position position="50"/>
    </location>
    <ligand>
        <name>ATP</name>
        <dbReference type="ChEBI" id="CHEBI:30616"/>
    </ligand>
</feature>
<evidence type="ECO:0000259" key="21">
    <source>
        <dbReference type="PROSITE" id="PS50011"/>
    </source>
</evidence>
<evidence type="ECO:0000256" key="18">
    <source>
        <dbReference type="ARBA" id="ARBA00076119"/>
    </source>
</evidence>
<evidence type="ECO:0000256" key="5">
    <source>
        <dbReference type="ARBA" id="ARBA00012411"/>
    </source>
</evidence>
<dbReference type="EC" id="2.7.11.24" evidence="5"/>
<evidence type="ECO:0000256" key="13">
    <source>
        <dbReference type="ARBA" id="ARBA00023242"/>
    </source>
</evidence>
<evidence type="ECO:0000256" key="9">
    <source>
        <dbReference type="ARBA" id="ARBA00022679"/>
    </source>
</evidence>
<accession>A0A8C3C4H7</accession>
<dbReference type="SMART" id="SM00220">
    <property type="entry name" value="S_TKc"/>
    <property type="match status" value="1"/>
</dbReference>
<evidence type="ECO:0000256" key="20">
    <source>
        <dbReference type="SAM" id="MobiDB-lite"/>
    </source>
</evidence>
<keyword evidence="7" id="KW-0723">Serine/threonine-protein kinase</keyword>
<feature type="domain" description="Protein kinase" evidence="21">
    <location>
        <begin position="20"/>
        <end position="409"/>
    </location>
</feature>
<evidence type="ECO:0000256" key="3">
    <source>
        <dbReference type="ARBA" id="ARBA00004496"/>
    </source>
</evidence>
<keyword evidence="23" id="KW-1185">Reference proteome</keyword>
<evidence type="ECO:0000256" key="7">
    <source>
        <dbReference type="ARBA" id="ARBA00022527"/>
    </source>
</evidence>
<dbReference type="GO" id="GO:0005737">
    <property type="term" value="C:cytoplasm"/>
    <property type="evidence" value="ECO:0007669"/>
    <property type="project" value="UniProtKB-SubCell"/>
</dbReference>
<dbReference type="AlphaFoldDB" id="A0A8C3C4H7"/>
<reference evidence="22" key="3">
    <citation type="submission" date="2025-09" db="UniProtKB">
        <authorList>
            <consortium name="Ensembl"/>
        </authorList>
    </citation>
    <scope>IDENTIFICATION</scope>
</reference>
<evidence type="ECO:0000256" key="10">
    <source>
        <dbReference type="ARBA" id="ARBA00022741"/>
    </source>
</evidence>
<protein>
    <recommendedName>
        <fullName evidence="17">Mitogen-activated protein kinase 4</fullName>
        <ecNumber evidence="5">2.7.11.24</ecNumber>
    </recommendedName>
    <alternativeName>
        <fullName evidence="18">Extracellular signal-regulated kinase 4</fullName>
    </alternativeName>
</protein>
<keyword evidence="9" id="KW-0808">Transferase</keyword>
<evidence type="ECO:0000256" key="12">
    <source>
        <dbReference type="ARBA" id="ARBA00022840"/>
    </source>
</evidence>
<dbReference type="GO" id="GO:0005634">
    <property type="term" value="C:nucleus"/>
    <property type="evidence" value="ECO:0007669"/>
    <property type="project" value="UniProtKB-SubCell"/>
</dbReference>
<dbReference type="Pfam" id="PF00069">
    <property type="entry name" value="Pkinase"/>
    <property type="match status" value="1"/>
</dbReference>
<dbReference type="Gene3D" id="1.10.510.10">
    <property type="entry name" value="Transferase(Phosphotransferase) domain 1"/>
    <property type="match status" value="2"/>
</dbReference>
<name>A0A8C3C4H7_CAIMO</name>
<proteinExistence type="inferred from homology"/>